<comment type="caution">
    <text evidence="2">The sequence shown here is derived from an EMBL/GenBank/DDBJ whole genome shotgun (WGS) entry which is preliminary data.</text>
</comment>
<name>A0ABN9SXS8_9DINO</name>
<dbReference type="Proteomes" id="UP001189429">
    <property type="component" value="Unassembled WGS sequence"/>
</dbReference>
<proteinExistence type="predicted"/>
<evidence type="ECO:0000313" key="2">
    <source>
        <dbReference type="EMBL" id="CAK0837275.1"/>
    </source>
</evidence>
<reference evidence="2" key="1">
    <citation type="submission" date="2023-10" db="EMBL/GenBank/DDBJ databases">
        <authorList>
            <person name="Chen Y."/>
            <person name="Shah S."/>
            <person name="Dougan E. K."/>
            <person name="Thang M."/>
            <person name="Chan C."/>
        </authorList>
    </citation>
    <scope>NUCLEOTIDE SEQUENCE [LARGE SCALE GENOMIC DNA]</scope>
</reference>
<gene>
    <name evidence="2" type="ORF">PCOR1329_LOCUS33518</name>
</gene>
<sequence length="164" mass="16837">VFSTSGFFRMDCAPAFTCKNNALWVVQAQRGDVHGRWLSIDERARLCGVVPETLGGTGPFSAVGIAAKIKVLGNMMPVDTVGTVLAQVMQAVAVWEAVAMSPSQAPGDGTEGLPLQQAAVAPAAATASSSGSRISSSAGSDSSIRKRPAAGARISSKRQQIVPP</sequence>
<keyword evidence="3" id="KW-1185">Reference proteome</keyword>
<accession>A0ABN9SXS8</accession>
<evidence type="ECO:0000256" key="1">
    <source>
        <dbReference type="SAM" id="MobiDB-lite"/>
    </source>
</evidence>
<feature type="region of interest" description="Disordered" evidence="1">
    <location>
        <begin position="102"/>
        <end position="164"/>
    </location>
</feature>
<evidence type="ECO:0008006" key="4">
    <source>
        <dbReference type="Google" id="ProtNLM"/>
    </source>
</evidence>
<protein>
    <recommendedName>
        <fullName evidence="4">DNA (cytosine-5-)-methyltransferase</fullName>
    </recommendedName>
</protein>
<dbReference type="EMBL" id="CAUYUJ010014136">
    <property type="protein sequence ID" value="CAK0837275.1"/>
    <property type="molecule type" value="Genomic_DNA"/>
</dbReference>
<feature type="compositionally biased region" description="Low complexity" evidence="1">
    <location>
        <begin position="118"/>
        <end position="142"/>
    </location>
</feature>
<organism evidence="2 3">
    <name type="scientific">Prorocentrum cordatum</name>
    <dbReference type="NCBI Taxonomy" id="2364126"/>
    <lineage>
        <taxon>Eukaryota</taxon>
        <taxon>Sar</taxon>
        <taxon>Alveolata</taxon>
        <taxon>Dinophyceae</taxon>
        <taxon>Prorocentrales</taxon>
        <taxon>Prorocentraceae</taxon>
        <taxon>Prorocentrum</taxon>
    </lineage>
</organism>
<feature type="non-terminal residue" evidence="2">
    <location>
        <position position="1"/>
    </location>
</feature>
<evidence type="ECO:0000313" key="3">
    <source>
        <dbReference type="Proteomes" id="UP001189429"/>
    </source>
</evidence>